<dbReference type="AlphaFoldDB" id="A0A150HMS3"/>
<feature type="region of interest" description="Disordered" evidence="1">
    <location>
        <begin position="33"/>
        <end position="53"/>
    </location>
</feature>
<dbReference type="PATRIC" id="fig|52133.18.peg.2269"/>
<comment type="caution">
    <text evidence="2">The sequence shown here is derived from an EMBL/GenBank/DDBJ whole genome shotgun (WGS) entry which is preliminary data.</text>
</comment>
<name>A0A150HMS3_9GAMM</name>
<accession>A0A150HMS3</accession>
<evidence type="ECO:0000313" key="3">
    <source>
        <dbReference type="Proteomes" id="UP000075680"/>
    </source>
</evidence>
<organism evidence="2 3">
    <name type="scientific">Acinetobacter venetianus</name>
    <dbReference type="NCBI Taxonomy" id="52133"/>
    <lineage>
        <taxon>Bacteria</taxon>
        <taxon>Pseudomonadati</taxon>
        <taxon>Pseudomonadota</taxon>
        <taxon>Gammaproteobacteria</taxon>
        <taxon>Moraxellales</taxon>
        <taxon>Moraxellaceae</taxon>
        <taxon>Acinetobacter</taxon>
    </lineage>
</organism>
<proteinExistence type="predicted"/>
<sequence>MSNIKNWFFYLKLHGLGWWLFIPSSQFHQYIEQDHKDDEAKKGRAEPNHDTNQ</sequence>
<evidence type="ECO:0000256" key="1">
    <source>
        <dbReference type="SAM" id="MobiDB-lite"/>
    </source>
</evidence>
<protein>
    <submittedName>
        <fullName evidence="2">Uncharacterized protein</fullName>
    </submittedName>
</protein>
<dbReference type="EMBL" id="JRUE01000190">
    <property type="protein sequence ID" value="KXZ67390.1"/>
    <property type="molecule type" value="Genomic_DNA"/>
</dbReference>
<reference evidence="2 3" key="1">
    <citation type="journal article" date="2016" name="Sci. Rep.">
        <title>Genomic and phenotypic characterization of the species Acinetobacter venetianus.</title>
        <authorList>
            <person name="Fondi M."/>
            <person name="Maida I."/>
            <person name="Perrin E."/>
            <person name="Orlandini V."/>
            <person name="La Torre L."/>
            <person name="Bosi E."/>
            <person name="Negroni A."/>
            <person name="Zanaroli G."/>
            <person name="Fava F."/>
            <person name="Decorosi F."/>
            <person name="Giovannetti L."/>
            <person name="Viti C."/>
            <person name="Vaneechoutte M."/>
            <person name="Dijkshoorn L."/>
            <person name="Fani R."/>
        </authorList>
    </citation>
    <scope>NUCLEOTIDE SEQUENCE [LARGE SCALE GENOMIC DNA]</scope>
    <source>
        <strain evidence="2 3">LUH5627</strain>
    </source>
</reference>
<evidence type="ECO:0000313" key="2">
    <source>
        <dbReference type="EMBL" id="KXZ67390.1"/>
    </source>
</evidence>
<dbReference type="Proteomes" id="UP000075680">
    <property type="component" value="Unassembled WGS sequence"/>
</dbReference>
<gene>
    <name evidence="2" type="ORF">AVENLUH5627_02191</name>
</gene>